<accession>A0ABU6VPU0</accession>
<organism evidence="2 3">
    <name type="scientific">Stylosanthes scabra</name>
    <dbReference type="NCBI Taxonomy" id="79078"/>
    <lineage>
        <taxon>Eukaryota</taxon>
        <taxon>Viridiplantae</taxon>
        <taxon>Streptophyta</taxon>
        <taxon>Embryophyta</taxon>
        <taxon>Tracheophyta</taxon>
        <taxon>Spermatophyta</taxon>
        <taxon>Magnoliopsida</taxon>
        <taxon>eudicotyledons</taxon>
        <taxon>Gunneridae</taxon>
        <taxon>Pentapetalae</taxon>
        <taxon>rosids</taxon>
        <taxon>fabids</taxon>
        <taxon>Fabales</taxon>
        <taxon>Fabaceae</taxon>
        <taxon>Papilionoideae</taxon>
        <taxon>50 kb inversion clade</taxon>
        <taxon>dalbergioids sensu lato</taxon>
        <taxon>Dalbergieae</taxon>
        <taxon>Pterocarpus clade</taxon>
        <taxon>Stylosanthes</taxon>
    </lineage>
</organism>
<keyword evidence="3" id="KW-1185">Reference proteome</keyword>
<keyword evidence="1" id="KW-1133">Transmembrane helix</keyword>
<dbReference type="Proteomes" id="UP001341840">
    <property type="component" value="Unassembled WGS sequence"/>
</dbReference>
<evidence type="ECO:0000256" key="1">
    <source>
        <dbReference type="SAM" id="Phobius"/>
    </source>
</evidence>
<sequence>MSNCYNVDCLGTEVANMRFVMWLFCYLPPLVLEVPSMLDSLLAFVFMRMTRNGKTSTKGSAPTAAGSTAGNLSQLLLRSCFWKRTVLSFKCGDAVLRAIL</sequence>
<evidence type="ECO:0000313" key="3">
    <source>
        <dbReference type="Proteomes" id="UP001341840"/>
    </source>
</evidence>
<evidence type="ECO:0000313" key="2">
    <source>
        <dbReference type="EMBL" id="MED6175534.1"/>
    </source>
</evidence>
<gene>
    <name evidence="2" type="ORF">PIB30_079298</name>
</gene>
<feature type="non-terminal residue" evidence="2">
    <location>
        <position position="100"/>
    </location>
</feature>
<dbReference type="EMBL" id="JASCZI010152155">
    <property type="protein sequence ID" value="MED6175534.1"/>
    <property type="molecule type" value="Genomic_DNA"/>
</dbReference>
<reference evidence="2 3" key="1">
    <citation type="journal article" date="2023" name="Plants (Basel)">
        <title>Bridging the Gap: Combining Genomics and Transcriptomics Approaches to Understand Stylosanthes scabra, an Orphan Legume from the Brazilian Caatinga.</title>
        <authorList>
            <person name="Ferreira-Neto J.R.C."/>
            <person name="da Silva M.D."/>
            <person name="Binneck E."/>
            <person name="de Melo N.F."/>
            <person name="da Silva R.H."/>
            <person name="de Melo A.L.T.M."/>
            <person name="Pandolfi V."/>
            <person name="Bustamante F.O."/>
            <person name="Brasileiro-Vidal A.C."/>
            <person name="Benko-Iseppon A.M."/>
        </authorList>
    </citation>
    <scope>NUCLEOTIDE SEQUENCE [LARGE SCALE GENOMIC DNA]</scope>
    <source>
        <tissue evidence="2">Leaves</tissue>
    </source>
</reference>
<proteinExistence type="predicted"/>
<keyword evidence="1" id="KW-0472">Membrane</keyword>
<comment type="caution">
    <text evidence="2">The sequence shown here is derived from an EMBL/GenBank/DDBJ whole genome shotgun (WGS) entry which is preliminary data.</text>
</comment>
<protein>
    <submittedName>
        <fullName evidence="2">Uncharacterized protein</fullName>
    </submittedName>
</protein>
<name>A0ABU6VPU0_9FABA</name>
<keyword evidence="1" id="KW-0812">Transmembrane</keyword>
<feature type="transmembrane region" description="Helical" evidence="1">
    <location>
        <begin position="20"/>
        <end position="46"/>
    </location>
</feature>